<evidence type="ECO:0000256" key="1">
    <source>
        <dbReference type="ARBA" id="ARBA00001946"/>
    </source>
</evidence>
<dbReference type="GO" id="GO:0016787">
    <property type="term" value="F:hydrolase activity"/>
    <property type="evidence" value="ECO:0007669"/>
    <property type="project" value="UniProtKB-KW"/>
</dbReference>
<comment type="function">
    <text evidence="8">Toxic component of a toxin-antitoxin (TA) system. An RNase.</text>
</comment>
<dbReference type="Gene3D" id="3.40.50.1010">
    <property type="entry name" value="5'-nuclease"/>
    <property type="match status" value="1"/>
</dbReference>
<organism evidence="10">
    <name type="scientific">uncultured Gemmatimonadaceae bacterium</name>
    <dbReference type="NCBI Taxonomy" id="246130"/>
    <lineage>
        <taxon>Bacteria</taxon>
        <taxon>Pseudomonadati</taxon>
        <taxon>Gemmatimonadota</taxon>
        <taxon>Gemmatimonadia</taxon>
        <taxon>Gemmatimonadales</taxon>
        <taxon>Gemmatimonadaceae</taxon>
        <taxon>environmental samples</taxon>
    </lineage>
</organism>
<accession>A0A6J4KLK2</accession>
<dbReference type="GO" id="GO:0000287">
    <property type="term" value="F:magnesium ion binding"/>
    <property type="evidence" value="ECO:0007669"/>
    <property type="project" value="UniProtKB-UniRule"/>
</dbReference>
<dbReference type="Pfam" id="PF01850">
    <property type="entry name" value="PIN"/>
    <property type="match status" value="1"/>
</dbReference>
<keyword evidence="2 8" id="KW-1277">Toxin-antitoxin system</keyword>
<gene>
    <name evidence="8" type="primary">vapC</name>
    <name evidence="10" type="ORF">AVDCRST_MAG40-876</name>
</gene>
<comment type="similarity">
    <text evidence="7 8">Belongs to the PINc/VapC protein family.</text>
</comment>
<keyword evidence="3 8" id="KW-0540">Nuclease</keyword>
<dbReference type="GO" id="GO:0090729">
    <property type="term" value="F:toxin activity"/>
    <property type="evidence" value="ECO:0007669"/>
    <property type="project" value="UniProtKB-KW"/>
</dbReference>
<feature type="binding site" evidence="8">
    <location>
        <position position="8"/>
    </location>
    <ligand>
        <name>Mg(2+)</name>
        <dbReference type="ChEBI" id="CHEBI:18420"/>
    </ligand>
</feature>
<evidence type="ECO:0000256" key="3">
    <source>
        <dbReference type="ARBA" id="ARBA00022722"/>
    </source>
</evidence>
<evidence type="ECO:0000259" key="9">
    <source>
        <dbReference type="Pfam" id="PF01850"/>
    </source>
</evidence>
<keyword evidence="8" id="KW-0800">Toxin</keyword>
<dbReference type="InterPro" id="IPR029060">
    <property type="entry name" value="PIN-like_dom_sf"/>
</dbReference>
<dbReference type="PANTHER" id="PTHR33653">
    <property type="entry name" value="RIBONUCLEASE VAPC2"/>
    <property type="match status" value="1"/>
</dbReference>
<evidence type="ECO:0000256" key="6">
    <source>
        <dbReference type="ARBA" id="ARBA00022842"/>
    </source>
</evidence>
<dbReference type="AlphaFoldDB" id="A0A6J4KLK2"/>
<keyword evidence="5 8" id="KW-0378">Hydrolase</keyword>
<evidence type="ECO:0000256" key="8">
    <source>
        <dbReference type="HAMAP-Rule" id="MF_00265"/>
    </source>
</evidence>
<reference evidence="10" key="1">
    <citation type="submission" date="2020-02" db="EMBL/GenBank/DDBJ databases">
        <authorList>
            <person name="Meier V. D."/>
        </authorList>
    </citation>
    <scope>NUCLEOTIDE SEQUENCE</scope>
    <source>
        <strain evidence="10">AVDCRST_MAG40</strain>
    </source>
</reference>
<comment type="cofactor">
    <cofactor evidence="1 8">
        <name>Mg(2+)</name>
        <dbReference type="ChEBI" id="CHEBI:18420"/>
    </cofactor>
</comment>
<evidence type="ECO:0000256" key="4">
    <source>
        <dbReference type="ARBA" id="ARBA00022723"/>
    </source>
</evidence>
<dbReference type="EC" id="3.1.-.-" evidence="8"/>
<name>A0A6J4KLK2_9BACT</name>
<dbReference type="GO" id="GO:0004540">
    <property type="term" value="F:RNA nuclease activity"/>
    <property type="evidence" value="ECO:0007669"/>
    <property type="project" value="InterPro"/>
</dbReference>
<evidence type="ECO:0000313" key="10">
    <source>
        <dbReference type="EMBL" id="CAA9309360.1"/>
    </source>
</evidence>
<evidence type="ECO:0000256" key="7">
    <source>
        <dbReference type="ARBA" id="ARBA00038093"/>
    </source>
</evidence>
<proteinExistence type="inferred from homology"/>
<keyword evidence="4 8" id="KW-0479">Metal-binding</keyword>
<evidence type="ECO:0000256" key="2">
    <source>
        <dbReference type="ARBA" id="ARBA00022649"/>
    </source>
</evidence>
<dbReference type="InterPro" id="IPR002716">
    <property type="entry name" value="PIN_dom"/>
</dbReference>
<feature type="domain" description="PIN" evidence="9">
    <location>
        <begin position="6"/>
        <end position="123"/>
    </location>
</feature>
<dbReference type="InterPro" id="IPR050556">
    <property type="entry name" value="Type_II_TA_system_RNase"/>
</dbReference>
<feature type="binding site" evidence="8">
    <location>
        <position position="103"/>
    </location>
    <ligand>
        <name>Mg(2+)</name>
        <dbReference type="ChEBI" id="CHEBI:18420"/>
    </ligand>
</feature>
<protein>
    <recommendedName>
        <fullName evidence="8">Ribonuclease VapC</fullName>
        <shortName evidence="8">RNase VapC</shortName>
        <ecNumber evidence="8">3.1.-.-</ecNumber>
    </recommendedName>
    <alternativeName>
        <fullName evidence="8">Toxin VapC</fullName>
    </alternativeName>
</protein>
<keyword evidence="6 8" id="KW-0460">Magnesium</keyword>
<dbReference type="InterPro" id="IPR022907">
    <property type="entry name" value="VapC_family"/>
</dbReference>
<dbReference type="EMBL" id="CADCTX010000255">
    <property type="protein sequence ID" value="CAA9309360.1"/>
    <property type="molecule type" value="Genomic_DNA"/>
</dbReference>
<dbReference type="PANTHER" id="PTHR33653:SF1">
    <property type="entry name" value="RIBONUCLEASE VAPC2"/>
    <property type="match status" value="1"/>
</dbReference>
<sequence>MTRPLLLDTTVLIAALRDGARLVALRRLVATGRPYLTAVTVAELHAGARTREQAAAVAALVAVFARFDRLLAPAATEWEAAGRLIARARWRRGAMEPRDHYPDALIAQVADRLGATIVTANRADFRAWIALGRLDATVREDRD</sequence>
<dbReference type="HAMAP" id="MF_00265">
    <property type="entry name" value="VapC_Nob1"/>
    <property type="match status" value="1"/>
</dbReference>
<dbReference type="SUPFAM" id="SSF88723">
    <property type="entry name" value="PIN domain-like"/>
    <property type="match status" value="1"/>
</dbReference>
<evidence type="ECO:0000256" key="5">
    <source>
        <dbReference type="ARBA" id="ARBA00022801"/>
    </source>
</evidence>